<reference evidence="8 9" key="1">
    <citation type="journal article" date="2019" name="Int. J. Syst. Evol. Microbiol.">
        <title>The Global Catalogue of Microorganisms (GCM) 10K type strain sequencing project: providing services to taxonomists for standard genome sequencing and annotation.</title>
        <authorList>
            <consortium name="The Broad Institute Genomics Platform"/>
            <consortium name="The Broad Institute Genome Sequencing Center for Infectious Disease"/>
            <person name="Wu L."/>
            <person name="Ma J."/>
        </authorList>
    </citation>
    <scope>NUCLEOTIDE SEQUENCE [LARGE SCALE GENOMIC DNA]</scope>
    <source>
        <strain evidence="8 9">JCM 13022</strain>
    </source>
</reference>
<feature type="transmembrane region" description="Helical" evidence="7">
    <location>
        <begin position="156"/>
        <end position="174"/>
    </location>
</feature>
<keyword evidence="3" id="KW-0133">Cell shape</keyword>
<evidence type="ECO:0000256" key="1">
    <source>
        <dbReference type="ARBA" id="ARBA00004141"/>
    </source>
</evidence>
<keyword evidence="5 7" id="KW-0472">Membrane</keyword>
<feature type="transmembrane region" description="Helical" evidence="7">
    <location>
        <begin position="235"/>
        <end position="252"/>
    </location>
</feature>
<feature type="region of interest" description="Disordered" evidence="6">
    <location>
        <begin position="1"/>
        <end position="24"/>
    </location>
</feature>
<dbReference type="RefSeq" id="WP_253857604.1">
    <property type="nucleotide sequence ID" value="NZ_BAAALM010000015.1"/>
</dbReference>
<evidence type="ECO:0000256" key="2">
    <source>
        <dbReference type="ARBA" id="ARBA00022692"/>
    </source>
</evidence>
<accession>A0ABN1VK25</accession>
<sequence>MAAAAGNESAVGRQYTTNPPRELPKRRGTELMLLAFAAVIVTTAFVLVQINQEQSLSWSILWYGGAYLAIFSAAHVAVRFWAPYADPLILPCVALLNGLGLVTIYRLDLAEAERARSLGQEFAGSAPRQVLFTVVALALFLAVLRMIRDHRTLTSYAYTAGLGGLVLLALPAMLPASLSEVNGAKVWIRLPGFSIQPGEFAKILLMIFFASFLVAKRDLFMTAGKRILGVELPRARDLGPIIIAAVVCLGILVFQRDLGTALLFFGITLMMLYVATERAIWVVVGLSMFLVGAFIAYQLFTHVQQRVTNWIDPLATYDDPGGGYQIAQGLFGLGTGGVFGTGLGAGRPEMVPAAHTDFITAAIGEEIGFVGLAAVLLVYLLLAMRGMRSALAVRDTFGKLLGGGLSFAIVMQVFVIVGGVTKLIPMTGVTTPFLSAGGSSLLANYILVALLLRISDTARRPQQQKPSGEAPQKQLAPIAEAHTVMVQRPPQPPAGGGPAVPASAEQQAPGQQPPGSQAPAQQPQAQQPQAQQPAPGQGQQPATPPQGQTPVPPTPQPAPHRASRPEPGKGQAPPQAAEQRPAGGQQAERPAPAGEPAWPTEESTDDEPHRAKGDDAT</sequence>
<feature type="transmembrane region" description="Helical" evidence="7">
    <location>
        <begin position="88"/>
        <end position="106"/>
    </location>
</feature>
<evidence type="ECO:0000256" key="3">
    <source>
        <dbReference type="ARBA" id="ARBA00022960"/>
    </source>
</evidence>
<evidence type="ECO:0000313" key="9">
    <source>
        <dbReference type="Proteomes" id="UP001500467"/>
    </source>
</evidence>
<comment type="subcellular location">
    <subcellularLocation>
        <location evidence="1">Membrane</location>
        <topology evidence="1">Multi-pass membrane protein</topology>
    </subcellularLocation>
</comment>
<feature type="transmembrane region" description="Helical" evidence="7">
    <location>
        <begin position="433"/>
        <end position="452"/>
    </location>
</feature>
<proteinExistence type="predicted"/>
<feature type="transmembrane region" description="Helical" evidence="7">
    <location>
        <begin position="280"/>
        <end position="300"/>
    </location>
</feature>
<feature type="transmembrane region" description="Helical" evidence="7">
    <location>
        <begin position="31"/>
        <end position="48"/>
    </location>
</feature>
<feature type="compositionally biased region" description="Low complexity" evidence="6">
    <location>
        <begin position="499"/>
        <end position="549"/>
    </location>
</feature>
<dbReference type="EMBL" id="BAAALM010000015">
    <property type="protein sequence ID" value="GAA1212866.1"/>
    <property type="molecule type" value="Genomic_DNA"/>
</dbReference>
<keyword evidence="9" id="KW-1185">Reference proteome</keyword>
<keyword evidence="4 7" id="KW-1133">Transmembrane helix</keyword>
<dbReference type="Pfam" id="PF01098">
    <property type="entry name" value="FTSW_RODA_SPOVE"/>
    <property type="match status" value="1"/>
</dbReference>
<dbReference type="InterPro" id="IPR001182">
    <property type="entry name" value="FtsW/RodA"/>
</dbReference>
<keyword evidence="2 7" id="KW-0812">Transmembrane</keyword>
<feature type="transmembrane region" description="Helical" evidence="7">
    <location>
        <begin position="60"/>
        <end position="81"/>
    </location>
</feature>
<feature type="region of interest" description="Disordered" evidence="6">
    <location>
        <begin position="487"/>
        <end position="617"/>
    </location>
</feature>
<feature type="transmembrane region" description="Helical" evidence="7">
    <location>
        <begin position="194"/>
        <end position="215"/>
    </location>
</feature>
<evidence type="ECO:0000256" key="4">
    <source>
        <dbReference type="ARBA" id="ARBA00022989"/>
    </source>
</evidence>
<dbReference type="PANTHER" id="PTHR30474">
    <property type="entry name" value="CELL CYCLE PROTEIN"/>
    <property type="match status" value="1"/>
</dbReference>
<dbReference type="Proteomes" id="UP001500467">
    <property type="component" value="Unassembled WGS sequence"/>
</dbReference>
<gene>
    <name evidence="8" type="ORF">GCM10009675_37840</name>
</gene>
<evidence type="ECO:0000256" key="6">
    <source>
        <dbReference type="SAM" id="MobiDB-lite"/>
    </source>
</evidence>
<comment type="caution">
    <text evidence="8">The sequence shown here is derived from an EMBL/GenBank/DDBJ whole genome shotgun (WGS) entry which is preliminary data.</text>
</comment>
<feature type="compositionally biased region" description="Basic and acidic residues" evidence="6">
    <location>
        <begin position="606"/>
        <end position="617"/>
    </location>
</feature>
<feature type="transmembrane region" description="Helical" evidence="7">
    <location>
        <begin position="396"/>
        <end position="421"/>
    </location>
</feature>
<dbReference type="PANTHER" id="PTHR30474:SF3">
    <property type="entry name" value="PEPTIDOGLYCAN GLYCOSYLTRANSFERASE RODA"/>
    <property type="match status" value="1"/>
</dbReference>
<name>A0ABN1VK25_9PSEU</name>
<feature type="compositionally biased region" description="Low complexity" evidence="6">
    <location>
        <begin position="570"/>
        <end position="588"/>
    </location>
</feature>
<organism evidence="8 9">
    <name type="scientific">Prauserella alba</name>
    <dbReference type="NCBI Taxonomy" id="176898"/>
    <lineage>
        <taxon>Bacteria</taxon>
        <taxon>Bacillati</taxon>
        <taxon>Actinomycetota</taxon>
        <taxon>Actinomycetes</taxon>
        <taxon>Pseudonocardiales</taxon>
        <taxon>Pseudonocardiaceae</taxon>
        <taxon>Prauserella</taxon>
    </lineage>
</organism>
<feature type="transmembrane region" description="Helical" evidence="7">
    <location>
        <begin position="126"/>
        <end position="144"/>
    </location>
</feature>
<protein>
    <submittedName>
        <fullName evidence="8">FtsW/RodA/SpoVE family cell cycle protein</fullName>
    </submittedName>
</protein>
<feature type="transmembrane region" description="Helical" evidence="7">
    <location>
        <begin position="258"/>
        <end position="275"/>
    </location>
</feature>
<evidence type="ECO:0000256" key="5">
    <source>
        <dbReference type="ARBA" id="ARBA00023136"/>
    </source>
</evidence>
<feature type="transmembrane region" description="Helical" evidence="7">
    <location>
        <begin position="367"/>
        <end position="384"/>
    </location>
</feature>
<evidence type="ECO:0000313" key="8">
    <source>
        <dbReference type="EMBL" id="GAA1212866.1"/>
    </source>
</evidence>
<evidence type="ECO:0000256" key="7">
    <source>
        <dbReference type="SAM" id="Phobius"/>
    </source>
</evidence>